<feature type="chain" id="PRO_5003230072" evidence="2">
    <location>
        <begin position="25"/>
        <end position="374"/>
    </location>
</feature>
<dbReference type="InParanoid" id="E8R5Z8"/>
<dbReference type="RefSeq" id="WP_013566188.1">
    <property type="nucleotide sequence ID" value="NC_014962.1"/>
</dbReference>
<feature type="compositionally biased region" description="Basic and acidic residues" evidence="1">
    <location>
        <begin position="248"/>
        <end position="291"/>
    </location>
</feature>
<feature type="signal peptide" evidence="2">
    <location>
        <begin position="1"/>
        <end position="24"/>
    </location>
</feature>
<sequence>MTPLLGRLMAAGLGLALVSGLAVATGSGQEERRPDAPPAPPRPEGRIPDPRPDEEREIARLERRIRAELIEVELNALRDALSELVRMRVRGQVDPEASAGPEARQRFQEANERLQRRIFELARELAELRGHDEPRPRPEPDLEPIRDEITKRFVEARKKMEEARKKMEEARKKMEERRERVLDDRPVLIDPLFPSQGVGERGLEGRPFAAMLEQRLERIEAKLDELLERVGSASRSDSPEAPGSPRVRQMERKKAQEAEKKEREAEKKEREAEKKKREAEKKEAEPGERAASRIQQLFESEGPRLQLDPDAVGQEIEKAVREVGEAIKKIESEIEVKIKSVDLPAFKKDAPAPPNPSESPQTEPPSTAEPPSVK</sequence>
<dbReference type="AlphaFoldDB" id="E8R5Z8"/>
<keyword evidence="2" id="KW-0732">Signal</keyword>
<dbReference type="HOGENOM" id="CLU_739221_0_0_0"/>
<protein>
    <submittedName>
        <fullName evidence="3">Uncharacterized protein</fullName>
    </submittedName>
</protein>
<evidence type="ECO:0000256" key="1">
    <source>
        <dbReference type="SAM" id="MobiDB-lite"/>
    </source>
</evidence>
<evidence type="ECO:0000256" key="2">
    <source>
        <dbReference type="SAM" id="SignalP"/>
    </source>
</evidence>
<dbReference type="KEGG" id="ipa:Isop_3338"/>
<feature type="region of interest" description="Disordered" evidence="1">
    <location>
        <begin position="338"/>
        <end position="374"/>
    </location>
</feature>
<evidence type="ECO:0000313" key="4">
    <source>
        <dbReference type="Proteomes" id="UP000008631"/>
    </source>
</evidence>
<reference key="1">
    <citation type="submission" date="2010-11" db="EMBL/GenBank/DDBJ databases">
        <title>The complete sequence of chromosome of Isophaera pallida ATCC 43644.</title>
        <authorList>
            <consortium name="US DOE Joint Genome Institute (JGI-PGF)"/>
            <person name="Lucas S."/>
            <person name="Copeland A."/>
            <person name="Lapidus A."/>
            <person name="Bruce D."/>
            <person name="Goodwin L."/>
            <person name="Pitluck S."/>
            <person name="Kyrpides N."/>
            <person name="Mavromatis K."/>
            <person name="Pagani I."/>
            <person name="Ivanova N."/>
            <person name="Saunders E."/>
            <person name="Brettin T."/>
            <person name="Detter J.C."/>
            <person name="Han C."/>
            <person name="Tapia R."/>
            <person name="Land M."/>
            <person name="Hauser L."/>
            <person name="Markowitz V."/>
            <person name="Cheng J.-F."/>
            <person name="Hugenholtz P."/>
            <person name="Woyke T."/>
            <person name="Wu D."/>
            <person name="Eisen J.A."/>
        </authorList>
    </citation>
    <scope>NUCLEOTIDE SEQUENCE</scope>
    <source>
        <strain>ATCC 43644</strain>
    </source>
</reference>
<feature type="compositionally biased region" description="Basic and acidic residues" evidence="1">
    <location>
        <begin position="338"/>
        <end position="350"/>
    </location>
</feature>
<feature type="region of interest" description="Disordered" evidence="1">
    <location>
        <begin position="23"/>
        <end position="54"/>
    </location>
</feature>
<dbReference type="Proteomes" id="UP000008631">
    <property type="component" value="Chromosome"/>
</dbReference>
<feature type="compositionally biased region" description="Low complexity" evidence="1">
    <location>
        <begin position="358"/>
        <end position="374"/>
    </location>
</feature>
<keyword evidence="4" id="KW-1185">Reference proteome</keyword>
<dbReference type="EMBL" id="CP002353">
    <property type="protein sequence ID" value="ADV63900.1"/>
    <property type="molecule type" value="Genomic_DNA"/>
</dbReference>
<accession>E8R5Z8</accession>
<reference evidence="3 4" key="2">
    <citation type="journal article" date="2011" name="Stand. Genomic Sci.">
        <title>Complete genome sequence of Isosphaera pallida type strain (IS1B).</title>
        <authorList>
            <consortium name="US DOE Joint Genome Institute (JGI-PGF)"/>
            <person name="Goker M."/>
            <person name="Cleland D."/>
            <person name="Saunders E."/>
            <person name="Lapidus A."/>
            <person name="Nolan M."/>
            <person name="Lucas S."/>
            <person name="Hammon N."/>
            <person name="Deshpande S."/>
            <person name="Cheng J.F."/>
            <person name="Tapia R."/>
            <person name="Han C."/>
            <person name="Goodwin L."/>
            <person name="Pitluck S."/>
            <person name="Liolios K."/>
            <person name="Pagani I."/>
            <person name="Ivanova N."/>
            <person name="Mavromatis K."/>
            <person name="Pati A."/>
            <person name="Chen A."/>
            <person name="Palaniappan K."/>
            <person name="Land M."/>
            <person name="Hauser L."/>
            <person name="Chang Y.J."/>
            <person name="Jeffries C.D."/>
            <person name="Detter J.C."/>
            <person name="Beck B."/>
            <person name="Woyke T."/>
            <person name="Bristow J."/>
            <person name="Eisen J.A."/>
            <person name="Markowitz V."/>
            <person name="Hugenholtz P."/>
            <person name="Kyrpides N.C."/>
            <person name="Klenk H.P."/>
        </authorList>
    </citation>
    <scope>NUCLEOTIDE SEQUENCE [LARGE SCALE GENOMIC DNA]</scope>
    <source>
        <strain evidence="4">ATCC 43644 / DSM 9630 / IS1B</strain>
    </source>
</reference>
<evidence type="ECO:0000313" key="3">
    <source>
        <dbReference type="EMBL" id="ADV63900.1"/>
    </source>
</evidence>
<dbReference type="STRING" id="575540.Isop_3338"/>
<name>E8R5Z8_ISOPI</name>
<gene>
    <name evidence="3" type="ordered locus">Isop_3338</name>
</gene>
<feature type="region of interest" description="Disordered" evidence="1">
    <location>
        <begin position="230"/>
        <end position="309"/>
    </location>
</feature>
<proteinExistence type="predicted"/>
<organism evidence="3 4">
    <name type="scientific">Isosphaera pallida (strain ATCC 43644 / DSM 9630 / IS1B)</name>
    <dbReference type="NCBI Taxonomy" id="575540"/>
    <lineage>
        <taxon>Bacteria</taxon>
        <taxon>Pseudomonadati</taxon>
        <taxon>Planctomycetota</taxon>
        <taxon>Planctomycetia</taxon>
        <taxon>Isosphaerales</taxon>
        <taxon>Isosphaeraceae</taxon>
        <taxon>Isosphaera</taxon>
    </lineage>
</organism>
<feature type="compositionally biased region" description="Basic and acidic residues" evidence="1">
    <location>
        <begin position="43"/>
        <end position="54"/>
    </location>
</feature>